<gene>
    <name evidence="1" type="ORF">Tci_538930</name>
</gene>
<dbReference type="EMBL" id="BKCJ010307870">
    <property type="protein sequence ID" value="GEZ66957.1"/>
    <property type="molecule type" value="Genomic_DNA"/>
</dbReference>
<protein>
    <recommendedName>
        <fullName evidence="2">Reverse transcriptase domain-containing protein</fullName>
    </recommendedName>
</protein>
<accession>A0A699ILN2</accession>
<sequence>MGRSCTKNNNTHKSMQPRPVIHRVNRFPIVDLKFSTAVRRVKTAVPRPNMNSTRPQTTQDLMIILIQRVQRLEKELKARTPIYKVDRGRSRPVMAWVPKKKLNIKFKGGLLGSKSIEFKKFDCRCSIKFMGGLLGIKCSKSFTLLVRFPTASYEDPTANYFATISAKEFPLLVHFPIASEEVFPLLS</sequence>
<evidence type="ECO:0008006" key="2">
    <source>
        <dbReference type="Google" id="ProtNLM"/>
    </source>
</evidence>
<proteinExistence type="predicted"/>
<reference evidence="1" key="1">
    <citation type="journal article" date="2019" name="Sci. Rep.">
        <title>Draft genome of Tanacetum cinerariifolium, the natural source of mosquito coil.</title>
        <authorList>
            <person name="Yamashiro T."/>
            <person name="Shiraishi A."/>
            <person name="Satake H."/>
            <person name="Nakayama K."/>
        </authorList>
    </citation>
    <scope>NUCLEOTIDE SEQUENCE</scope>
</reference>
<dbReference type="AlphaFoldDB" id="A0A699ILN2"/>
<name>A0A699ILN2_TANCI</name>
<evidence type="ECO:0000313" key="1">
    <source>
        <dbReference type="EMBL" id="GEZ66957.1"/>
    </source>
</evidence>
<organism evidence="1">
    <name type="scientific">Tanacetum cinerariifolium</name>
    <name type="common">Dalmatian daisy</name>
    <name type="synonym">Chrysanthemum cinerariifolium</name>
    <dbReference type="NCBI Taxonomy" id="118510"/>
    <lineage>
        <taxon>Eukaryota</taxon>
        <taxon>Viridiplantae</taxon>
        <taxon>Streptophyta</taxon>
        <taxon>Embryophyta</taxon>
        <taxon>Tracheophyta</taxon>
        <taxon>Spermatophyta</taxon>
        <taxon>Magnoliopsida</taxon>
        <taxon>eudicotyledons</taxon>
        <taxon>Gunneridae</taxon>
        <taxon>Pentapetalae</taxon>
        <taxon>asterids</taxon>
        <taxon>campanulids</taxon>
        <taxon>Asterales</taxon>
        <taxon>Asteraceae</taxon>
        <taxon>Asteroideae</taxon>
        <taxon>Anthemideae</taxon>
        <taxon>Anthemidinae</taxon>
        <taxon>Tanacetum</taxon>
    </lineage>
</organism>
<comment type="caution">
    <text evidence="1">The sequence shown here is derived from an EMBL/GenBank/DDBJ whole genome shotgun (WGS) entry which is preliminary data.</text>
</comment>